<evidence type="ECO:0000256" key="2">
    <source>
        <dbReference type="ARBA" id="ARBA00022475"/>
    </source>
</evidence>
<evidence type="ECO:0000256" key="6">
    <source>
        <dbReference type="SAM" id="Phobius"/>
    </source>
</evidence>
<evidence type="ECO:0000256" key="1">
    <source>
        <dbReference type="ARBA" id="ARBA00004651"/>
    </source>
</evidence>
<proteinExistence type="predicted"/>
<comment type="subcellular location">
    <subcellularLocation>
        <location evidence="1">Cell membrane</location>
        <topology evidence="1">Multi-pass membrane protein</topology>
    </subcellularLocation>
</comment>
<dbReference type="Pfam" id="PF06271">
    <property type="entry name" value="RDD"/>
    <property type="match status" value="1"/>
</dbReference>
<protein>
    <submittedName>
        <fullName evidence="8">RDD family protein</fullName>
    </submittedName>
</protein>
<sequence length="230" mass="24563">MKASIGPAGLWQRSAAWTLDGAVLGPMSLLLAWPLLSSRVALFSQRMNDLLEATGHAMGRAIIDGVPLPALEITVMQDPSIRASTAGLEHALWALGWPSVATLFVVSAIYHTAFEAGAWQATPGQRLLGLQVADARRQRLRPGRVLLRHVAGVASWLTLNIGHLMAAVPPLHQTLHDRLSGTRVWAARPGMPAWAVAWLALVGTVSLALGAWGMASAMATMQLALERSLQ</sequence>
<keyword evidence="2" id="KW-1003">Cell membrane</keyword>
<dbReference type="InterPro" id="IPR051791">
    <property type="entry name" value="Pra-immunoreactive"/>
</dbReference>
<keyword evidence="9" id="KW-1185">Reference proteome</keyword>
<name>A0A7S6UKD8_9GAMM</name>
<evidence type="ECO:0000313" key="8">
    <source>
        <dbReference type="EMBL" id="QOW21923.1"/>
    </source>
</evidence>
<feature type="transmembrane region" description="Helical" evidence="6">
    <location>
        <begin position="146"/>
        <end position="171"/>
    </location>
</feature>
<reference evidence="8 9" key="1">
    <citation type="submission" date="2020-10" db="EMBL/GenBank/DDBJ databases">
        <title>complete genome sequencing of Lysobacter sp. H23M41.</title>
        <authorList>
            <person name="Bae J.-W."/>
            <person name="Lee S.-Y."/>
        </authorList>
    </citation>
    <scope>NUCLEOTIDE SEQUENCE [LARGE SCALE GENOMIC DNA]</scope>
    <source>
        <strain evidence="8 9">H23M41</strain>
    </source>
</reference>
<feature type="transmembrane region" description="Helical" evidence="6">
    <location>
        <begin position="191"/>
        <end position="212"/>
    </location>
</feature>
<dbReference type="Proteomes" id="UP000593932">
    <property type="component" value="Chromosome"/>
</dbReference>
<feature type="transmembrane region" description="Helical" evidence="6">
    <location>
        <begin position="15"/>
        <end position="36"/>
    </location>
</feature>
<feature type="domain" description="RDD" evidence="7">
    <location>
        <begin position="7"/>
        <end position="181"/>
    </location>
</feature>
<evidence type="ECO:0000313" key="9">
    <source>
        <dbReference type="Proteomes" id="UP000593932"/>
    </source>
</evidence>
<keyword evidence="3 6" id="KW-0812">Transmembrane</keyword>
<organism evidence="8 9">
    <name type="scientific">Novilysobacter avium</name>
    <dbReference type="NCBI Taxonomy" id="2781023"/>
    <lineage>
        <taxon>Bacteria</taxon>
        <taxon>Pseudomonadati</taxon>
        <taxon>Pseudomonadota</taxon>
        <taxon>Gammaproteobacteria</taxon>
        <taxon>Lysobacterales</taxon>
        <taxon>Lysobacteraceae</taxon>
        <taxon>Novilysobacter</taxon>
    </lineage>
</organism>
<dbReference type="RefSeq" id="WP_194034475.1">
    <property type="nucleotide sequence ID" value="NZ_CP063657.1"/>
</dbReference>
<evidence type="ECO:0000256" key="5">
    <source>
        <dbReference type="ARBA" id="ARBA00023136"/>
    </source>
</evidence>
<dbReference type="InterPro" id="IPR010432">
    <property type="entry name" value="RDD"/>
</dbReference>
<gene>
    <name evidence="8" type="ORF">INQ42_12050</name>
</gene>
<dbReference type="EMBL" id="CP063657">
    <property type="protein sequence ID" value="QOW21923.1"/>
    <property type="molecule type" value="Genomic_DNA"/>
</dbReference>
<keyword evidence="4 6" id="KW-1133">Transmembrane helix</keyword>
<evidence type="ECO:0000256" key="4">
    <source>
        <dbReference type="ARBA" id="ARBA00022989"/>
    </source>
</evidence>
<keyword evidence="5 6" id="KW-0472">Membrane</keyword>
<evidence type="ECO:0000256" key="3">
    <source>
        <dbReference type="ARBA" id="ARBA00022692"/>
    </source>
</evidence>
<accession>A0A7S6UKD8</accession>
<evidence type="ECO:0000259" key="7">
    <source>
        <dbReference type="Pfam" id="PF06271"/>
    </source>
</evidence>
<dbReference type="PANTHER" id="PTHR36115">
    <property type="entry name" value="PROLINE-RICH ANTIGEN HOMOLOG-RELATED"/>
    <property type="match status" value="1"/>
</dbReference>